<dbReference type="AlphaFoldDB" id="A0AA36NMY8"/>
<keyword evidence="1" id="KW-0677">Repeat</keyword>
<reference evidence="3" key="1">
    <citation type="submission" date="2023-08" db="EMBL/GenBank/DDBJ databases">
        <authorList>
            <person name="Chen Y."/>
            <person name="Shah S."/>
            <person name="Dougan E. K."/>
            <person name="Thang M."/>
            <person name="Chan C."/>
        </authorList>
    </citation>
    <scope>NUCLEOTIDE SEQUENCE</scope>
</reference>
<dbReference type="InterPro" id="IPR011990">
    <property type="entry name" value="TPR-like_helical_dom_sf"/>
</dbReference>
<dbReference type="EMBL" id="CAUJNA010003816">
    <property type="protein sequence ID" value="CAJ1410438.1"/>
    <property type="molecule type" value="Genomic_DNA"/>
</dbReference>
<organism evidence="3 4">
    <name type="scientific">Effrenium voratum</name>
    <dbReference type="NCBI Taxonomy" id="2562239"/>
    <lineage>
        <taxon>Eukaryota</taxon>
        <taxon>Sar</taxon>
        <taxon>Alveolata</taxon>
        <taxon>Dinophyceae</taxon>
        <taxon>Suessiales</taxon>
        <taxon>Symbiodiniaceae</taxon>
        <taxon>Effrenium</taxon>
    </lineage>
</organism>
<feature type="compositionally biased region" description="Acidic residues" evidence="2">
    <location>
        <begin position="628"/>
        <end position="642"/>
    </location>
</feature>
<sequence length="642" mass="66673">AAAALLARLTAPGGLRAEARSFGAGAWRMAAAAAAKGVEADAVSCLHAVCEGTWPAAVRVLEDMEPPTAAAFGAALGLAEARWPLAAGLFAAMGDARLADVAASTALLKCLAQAAEWQRALGAVDAQWTSAQRVDVVFLNAALGAVGEGSWQWALELFQNMPQMRLAPDPVTYMTLFSCLGRASRWQAALRLSRRSPQEAAATASEVVASLVGACARGSAWQWALALAGGSASSESSACWHGAASACGAAGRWQAALEALETMGCRGLRLGAVGGNSAASACAKAALWQRPLRLLQQLSGEGVQLGGVSFSAGVHALANCKLWSLALAWAAEIGVRGVQPGETAWNALSAAFDEKGRGRTRWALALRLADRSTLSLLLCRFAELRWRLALALAQHPHEDEDEEVSAHALAKCCAQGSAWAWSLRLAGDDLPSAEALALAPWSLGPHWPRLLTAAAAVCGLRAEGKDRRPRSWPAPRRLDIISDATNAVSSAGDIKAQADRNARAIGKIVPTWQAVEGTAVSMCPSVLATKDTVSNLKCRTTEFVSKGSMGSWVPSEVTNIVTGCPADLPTTEQAVEAGCPKEAMSANVKDVLGENASSLGWLMAVGGGAAGLGVCGAAGAKMMKKDEDTEDEEEDSEEPLRG</sequence>
<name>A0AA36NMY8_9DINO</name>
<proteinExistence type="predicted"/>
<evidence type="ECO:0000256" key="1">
    <source>
        <dbReference type="ARBA" id="ARBA00022737"/>
    </source>
</evidence>
<keyword evidence="4" id="KW-1185">Reference proteome</keyword>
<evidence type="ECO:0000256" key="2">
    <source>
        <dbReference type="SAM" id="MobiDB-lite"/>
    </source>
</evidence>
<evidence type="ECO:0000313" key="4">
    <source>
        <dbReference type="Proteomes" id="UP001178507"/>
    </source>
</evidence>
<dbReference type="PANTHER" id="PTHR47447:SF17">
    <property type="entry name" value="OS12G0638900 PROTEIN"/>
    <property type="match status" value="1"/>
</dbReference>
<accession>A0AA36NMY8</accession>
<comment type="caution">
    <text evidence="3">The sequence shown here is derived from an EMBL/GenBank/DDBJ whole genome shotgun (WGS) entry which is preliminary data.</text>
</comment>
<evidence type="ECO:0000313" key="3">
    <source>
        <dbReference type="EMBL" id="CAJ1410438.1"/>
    </source>
</evidence>
<protein>
    <recommendedName>
        <fullName evidence="5">Pentatricopeptide repeat-containing protein, chloroplastic</fullName>
    </recommendedName>
</protein>
<feature type="non-terminal residue" evidence="3">
    <location>
        <position position="642"/>
    </location>
</feature>
<dbReference type="Proteomes" id="UP001178507">
    <property type="component" value="Unassembled WGS sequence"/>
</dbReference>
<dbReference type="PANTHER" id="PTHR47447">
    <property type="entry name" value="OS03G0856100 PROTEIN"/>
    <property type="match status" value="1"/>
</dbReference>
<gene>
    <name evidence="3" type="ORF">EVOR1521_LOCUS31264</name>
</gene>
<dbReference type="Gene3D" id="1.25.40.10">
    <property type="entry name" value="Tetratricopeptide repeat domain"/>
    <property type="match status" value="2"/>
</dbReference>
<evidence type="ECO:0008006" key="5">
    <source>
        <dbReference type="Google" id="ProtNLM"/>
    </source>
</evidence>
<feature type="region of interest" description="Disordered" evidence="2">
    <location>
        <begin position="622"/>
        <end position="642"/>
    </location>
</feature>